<organism evidence="2 3">
    <name type="scientific">Mucor circinelloides f. lusitanicus</name>
    <name type="common">Mucor racemosus var. lusitanicus</name>
    <dbReference type="NCBI Taxonomy" id="29924"/>
    <lineage>
        <taxon>Eukaryota</taxon>
        <taxon>Fungi</taxon>
        <taxon>Fungi incertae sedis</taxon>
        <taxon>Mucoromycota</taxon>
        <taxon>Mucoromycotina</taxon>
        <taxon>Mucoromycetes</taxon>
        <taxon>Mucorales</taxon>
        <taxon>Mucorineae</taxon>
        <taxon>Mucoraceae</taxon>
        <taxon>Mucor</taxon>
    </lineage>
</organism>
<evidence type="ECO:0000259" key="1">
    <source>
        <dbReference type="PROSITE" id="PS50174"/>
    </source>
</evidence>
<reference evidence="2 3" key="1">
    <citation type="submission" date="2019-09" db="EMBL/GenBank/DDBJ databases">
        <authorList>
            <consortium name="DOE Joint Genome Institute"/>
            <person name="Mondo S.J."/>
            <person name="Navarro-Mendoza M.I."/>
            <person name="Perez-Arques C."/>
            <person name="Panchal S."/>
            <person name="Nicolas F.E."/>
            <person name="Ganguly P."/>
            <person name="Pangilinan J."/>
            <person name="Grigoriev I."/>
            <person name="Heitman J."/>
            <person name="Sanya K."/>
            <person name="Garre V."/>
        </authorList>
    </citation>
    <scope>NUCLEOTIDE SEQUENCE [LARGE SCALE GENOMIC DNA]</scope>
    <source>
        <strain evidence="2 3">MU402</strain>
    </source>
</reference>
<dbReference type="GO" id="GO:0003676">
    <property type="term" value="F:nucleic acid binding"/>
    <property type="evidence" value="ECO:0007669"/>
    <property type="project" value="InterPro"/>
</dbReference>
<sequence length="127" mass="13745">MIPRREQPVNQASMYTPIADDNKGARMLASMGWKKGEGLGKDGSGILDPVKAESYAQSAGIGSTPKRDVGSGGGSYQSRTLDTVSGYKLILHCCTKKKKTAGYIMLYVGNLLKSIHLYEKGTKETVW</sequence>
<evidence type="ECO:0000313" key="3">
    <source>
        <dbReference type="Proteomes" id="UP000469890"/>
    </source>
</evidence>
<dbReference type="PANTHER" id="PTHR23106">
    <property type="entry name" value="ANGIOGENIC FACTOR WITH G PATCH AND FHA DOMAINS 1"/>
    <property type="match status" value="1"/>
</dbReference>
<feature type="domain" description="G-patch" evidence="1">
    <location>
        <begin position="20"/>
        <end position="66"/>
    </location>
</feature>
<dbReference type="InterPro" id="IPR053027">
    <property type="entry name" value="AGGF1"/>
</dbReference>
<dbReference type="InterPro" id="IPR000467">
    <property type="entry name" value="G_patch_dom"/>
</dbReference>
<name>A0A8H4F7F1_MUCCL</name>
<dbReference type="PANTHER" id="PTHR23106:SF24">
    <property type="entry name" value="ANGIOGENIC FACTOR WITH G PATCH AND FHA DOMAINS 1"/>
    <property type="match status" value="1"/>
</dbReference>
<dbReference type="AlphaFoldDB" id="A0A8H4F7F1"/>
<dbReference type="PROSITE" id="PS50174">
    <property type="entry name" value="G_PATCH"/>
    <property type="match status" value="1"/>
</dbReference>
<dbReference type="Proteomes" id="UP000469890">
    <property type="component" value="Unassembled WGS sequence"/>
</dbReference>
<dbReference type="EMBL" id="JAAECE010000001">
    <property type="protein sequence ID" value="KAF1807754.1"/>
    <property type="molecule type" value="Genomic_DNA"/>
</dbReference>
<proteinExistence type="predicted"/>
<dbReference type="Pfam" id="PF01585">
    <property type="entry name" value="G-patch"/>
    <property type="match status" value="1"/>
</dbReference>
<gene>
    <name evidence="2" type="ORF">FB192DRAFT_1357325</name>
</gene>
<accession>A0A8H4F7F1</accession>
<dbReference type="SMART" id="SM00443">
    <property type="entry name" value="G_patch"/>
    <property type="match status" value="1"/>
</dbReference>
<protein>
    <recommendedName>
        <fullName evidence="1">G-patch domain-containing protein</fullName>
    </recommendedName>
</protein>
<evidence type="ECO:0000313" key="2">
    <source>
        <dbReference type="EMBL" id="KAF1807754.1"/>
    </source>
</evidence>
<comment type="caution">
    <text evidence="2">The sequence shown here is derived from an EMBL/GenBank/DDBJ whole genome shotgun (WGS) entry which is preliminary data.</text>
</comment>